<accession>A0AAU9EG98</accession>
<dbReference type="AlphaFoldDB" id="A0AAU9EG98"/>
<reference evidence="2" key="1">
    <citation type="journal article" date="2023" name="Arch. Microbiol.">
        <title>Desulfoferula mesophilus gen. nov. sp. nov., a mesophilic sulfate-reducing bacterium isolated from a brackish lake sediment.</title>
        <authorList>
            <person name="Watanabe T."/>
            <person name="Yabe T."/>
            <person name="Tsuji J.M."/>
            <person name="Fukui M."/>
        </authorList>
    </citation>
    <scope>NUCLEOTIDE SEQUENCE [LARGE SCALE GENOMIC DNA]</scope>
    <source>
        <strain evidence="2">12FAK</strain>
    </source>
</reference>
<dbReference type="EMBL" id="AP028679">
    <property type="protein sequence ID" value="BEQ13579.1"/>
    <property type="molecule type" value="Genomic_DNA"/>
</dbReference>
<keyword evidence="1" id="KW-0378">Hydrolase</keyword>
<dbReference type="RefSeq" id="WP_338605323.1">
    <property type="nucleotide sequence ID" value="NZ_AP028679.1"/>
</dbReference>
<dbReference type="Proteomes" id="UP001366166">
    <property type="component" value="Chromosome"/>
</dbReference>
<dbReference type="Pfam" id="PF14196">
    <property type="entry name" value="ATC_hydrolase"/>
    <property type="match status" value="1"/>
</dbReference>
<sequence>MTEDINQVNMLVRREIEARMAGPLIEQFCEALGTERALAEVDKVVQRLAREAGAQAAQAMGGNSMELFHKATEMWKKGGALEIELEESDSSKLVFKVTRCRYAEMYRELGYEELGQVLSCGRDAAFAQGFNPGIRMSRTQTIMSGGPFCDFKFELGR</sequence>
<evidence type="ECO:0000313" key="2">
    <source>
        <dbReference type="Proteomes" id="UP001366166"/>
    </source>
</evidence>
<keyword evidence="2" id="KW-1185">Reference proteome</keyword>
<gene>
    <name evidence="1" type="ORF">FAK_06450</name>
</gene>
<organism evidence="1 2">
    <name type="scientific">Desulfoferula mesophila</name>
    <dbReference type="NCBI Taxonomy" id="3058419"/>
    <lineage>
        <taxon>Bacteria</taxon>
        <taxon>Pseudomonadati</taxon>
        <taxon>Thermodesulfobacteriota</taxon>
        <taxon>Desulfarculia</taxon>
        <taxon>Desulfarculales</taxon>
        <taxon>Desulfarculaceae</taxon>
        <taxon>Desulfoferula</taxon>
    </lineage>
</organism>
<dbReference type="GO" id="GO:0016787">
    <property type="term" value="F:hydrolase activity"/>
    <property type="evidence" value="ECO:0007669"/>
    <property type="project" value="UniProtKB-KW"/>
</dbReference>
<evidence type="ECO:0000313" key="1">
    <source>
        <dbReference type="EMBL" id="BEQ13579.1"/>
    </source>
</evidence>
<dbReference type="InterPro" id="IPR026002">
    <property type="entry name" value="ATC_hydrolase-like"/>
</dbReference>
<proteinExistence type="predicted"/>
<protein>
    <submittedName>
        <fullName evidence="1">2-amino-thiazoline-4-carboxylic acid hydrolase</fullName>
    </submittedName>
</protein>
<dbReference type="KEGG" id="dmp:FAK_06450"/>
<name>A0AAU9EG98_9BACT</name>